<dbReference type="Proteomes" id="UP000616151">
    <property type="component" value="Unassembled WGS sequence"/>
</dbReference>
<name>A0ACC5RA91_9HYPH</name>
<proteinExistence type="predicted"/>
<gene>
    <name evidence="1" type="ORF">JHL16_24740</name>
</gene>
<comment type="caution">
    <text evidence="1">The sequence shown here is derived from an EMBL/GenBank/DDBJ whole genome shotgun (WGS) entry which is preliminary data.</text>
</comment>
<accession>A0ACC5RA91</accession>
<keyword evidence="2" id="KW-1185">Reference proteome</keyword>
<protein>
    <submittedName>
        <fullName evidence="1">Multidrug effflux MFS transporter</fullName>
    </submittedName>
</protein>
<sequence>MIEESRKQSIGTREFIALMAMLSALDALSIDAMLPALQDIGREFAVARENDTQLVVSTVFFGFAIGQIFAGPLSDSFGRKRIAYAGLAIYLVGSLCAMLAVSFPMLLGARVLQGIGASIPYVLSTAIVRDQYEGRAMARIMSFIVMVFILVPMIAPAMGQAVLLLFDWRGIFACYLGLGLLTSAWFALRQPETLKESDRHPFSMGRILRAALKICTTRVTLGYILAQGFIIGAFIGYLSTAQQVFQVQYGLGVLFPAFFATLAASLGLASFLNGKLVLRLGMLRICKIALTVMIAVSTVFALIAFAFDGHPPLWALMLYLATTFACVGMLFGNLYAAAMEPLGHVAGIGASVVGSLATLMSLPLATLVGQSYDGSVLPLILGFAILGGLAMLAVFWGEAGTPHEARQGALGD</sequence>
<evidence type="ECO:0000313" key="2">
    <source>
        <dbReference type="Proteomes" id="UP000616151"/>
    </source>
</evidence>
<evidence type="ECO:0000313" key="1">
    <source>
        <dbReference type="EMBL" id="MBK1869591.1"/>
    </source>
</evidence>
<organism evidence="1 2">
    <name type="scientific">Taklimakanibacter albus</name>
    <dbReference type="NCBI Taxonomy" id="2800327"/>
    <lineage>
        <taxon>Bacteria</taxon>
        <taxon>Pseudomonadati</taxon>
        <taxon>Pseudomonadota</taxon>
        <taxon>Alphaproteobacteria</taxon>
        <taxon>Hyphomicrobiales</taxon>
        <taxon>Aestuariivirgaceae</taxon>
        <taxon>Taklimakanibacter</taxon>
    </lineage>
</organism>
<reference evidence="1" key="1">
    <citation type="submission" date="2021-01" db="EMBL/GenBank/DDBJ databases">
        <authorList>
            <person name="Sun Q."/>
        </authorList>
    </citation>
    <scope>NUCLEOTIDE SEQUENCE</scope>
    <source>
        <strain evidence="1">YIM B02566</strain>
    </source>
</reference>
<dbReference type="EMBL" id="JAENHL010000008">
    <property type="protein sequence ID" value="MBK1869591.1"/>
    <property type="molecule type" value="Genomic_DNA"/>
</dbReference>